<evidence type="ECO:0000256" key="5">
    <source>
        <dbReference type="ARBA" id="ARBA00023136"/>
    </source>
</evidence>
<gene>
    <name evidence="8" type="ORF">SAMN05216289_102129</name>
</gene>
<evidence type="ECO:0000256" key="7">
    <source>
        <dbReference type="SAM" id="SignalP"/>
    </source>
</evidence>
<dbReference type="Gene3D" id="1.20.1260.100">
    <property type="entry name" value="TspO/MBR protein"/>
    <property type="match status" value="1"/>
</dbReference>
<dbReference type="RefSeq" id="WP_092404354.1">
    <property type="nucleotide sequence ID" value="NZ_FOVF01000002.1"/>
</dbReference>
<dbReference type="InterPro" id="IPR004307">
    <property type="entry name" value="TspO_MBR"/>
</dbReference>
<name>A0A1I4VIB3_9GAMM</name>
<organism evidence="8 9">
    <name type="scientific">Dokdonella immobilis</name>
    <dbReference type="NCBI Taxonomy" id="578942"/>
    <lineage>
        <taxon>Bacteria</taxon>
        <taxon>Pseudomonadati</taxon>
        <taxon>Pseudomonadota</taxon>
        <taxon>Gammaproteobacteria</taxon>
        <taxon>Lysobacterales</taxon>
        <taxon>Rhodanobacteraceae</taxon>
        <taxon>Dokdonella</taxon>
    </lineage>
</organism>
<evidence type="ECO:0000256" key="6">
    <source>
        <dbReference type="SAM" id="Phobius"/>
    </source>
</evidence>
<dbReference type="EMBL" id="FOVF01000002">
    <property type="protein sequence ID" value="SFN00994.1"/>
    <property type="molecule type" value="Genomic_DNA"/>
</dbReference>
<dbReference type="PANTHER" id="PTHR10057:SF0">
    <property type="entry name" value="TRANSLOCATOR PROTEIN"/>
    <property type="match status" value="1"/>
</dbReference>
<dbReference type="Proteomes" id="UP000198575">
    <property type="component" value="Unassembled WGS sequence"/>
</dbReference>
<feature type="transmembrane region" description="Helical" evidence="6">
    <location>
        <begin position="40"/>
        <end position="61"/>
    </location>
</feature>
<feature type="transmembrane region" description="Helical" evidence="6">
    <location>
        <begin position="125"/>
        <end position="148"/>
    </location>
</feature>
<dbReference type="FunFam" id="1.20.1260.100:FF:000001">
    <property type="entry name" value="translocator protein 2"/>
    <property type="match status" value="1"/>
</dbReference>
<dbReference type="AlphaFoldDB" id="A0A1I4VIB3"/>
<dbReference type="GO" id="GO:0016020">
    <property type="term" value="C:membrane"/>
    <property type="evidence" value="ECO:0007669"/>
    <property type="project" value="UniProtKB-SubCell"/>
</dbReference>
<dbReference type="STRING" id="578942.SAMN05216289_102129"/>
<dbReference type="OrthoDB" id="9795496at2"/>
<dbReference type="CDD" id="cd15904">
    <property type="entry name" value="TSPO_MBR"/>
    <property type="match status" value="1"/>
</dbReference>
<sequence length="151" mass="16751">MRGWKSLAVFFLLVAAAAGAGAMAAPDTWYAALTKPAFNPPAWLFGPVWTLLYVFMAIAAWRVYRRQGVDLSIGAWLVQLVVNAAWSPLFFGAHRIDLALIDILVLDLVVIVTIALFFRRDRISGWLMLPYLAWIGFATVLNASLWTLNPG</sequence>
<feature type="transmembrane region" description="Helical" evidence="6">
    <location>
        <begin position="73"/>
        <end position="92"/>
    </location>
</feature>
<accession>A0A1I4VIB3</accession>
<feature type="signal peptide" evidence="7">
    <location>
        <begin position="1"/>
        <end position="24"/>
    </location>
</feature>
<keyword evidence="7" id="KW-0732">Signal</keyword>
<evidence type="ECO:0000256" key="3">
    <source>
        <dbReference type="ARBA" id="ARBA00022692"/>
    </source>
</evidence>
<keyword evidence="3 6" id="KW-0812">Transmembrane</keyword>
<dbReference type="GO" id="GO:0033013">
    <property type="term" value="P:tetrapyrrole metabolic process"/>
    <property type="evidence" value="ECO:0007669"/>
    <property type="project" value="UniProtKB-ARBA"/>
</dbReference>
<dbReference type="InterPro" id="IPR038330">
    <property type="entry name" value="TspO/MBR-related_sf"/>
</dbReference>
<dbReference type="Pfam" id="PF03073">
    <property type="entry name" value="TspO_MBR"/>
    <property type="match status" value="1"/>
</dbReference>
<evidence type="ECO:0000313" key="9">
    <source>
        <dbReference type="Proteomes" id="UP000198575"/>
    </source>
</evidence>
<comment type="similarity">
    <text evidence="2">Belongs to the TspO/BZRP family.</text>
</comment>
<reference evidence="8 9" key="1">
    <citation type="submission" date="2016-10" db="EMBL/GenBank/DDBJ databases">
        <authorList>
            <person name="de Groot N.N."/>
        </authorList>
    </citation>
    <scope>NUCLEOTIDE SEQUENCE [LARGE SCALE GENOMIC DNA]</scope>
    <source>
        <strain evidence="8 9">CGMCC 1.7659</strain>
    </source>
</reference>
<evidence type="ECO:0000256" key="1">
    <source>
        <dbReference type="ARBA" id="ARBA00004141"/>
    </source>
</evidence>
<dbReference type="PIRSF" id="PIRSF005859">
    <property type="entry name" value="PBR"/>
    <property type="match status" value="1"/>
</dbReference>
<keyword evidence="9" id="KW-1185">Reference proteome</keyword>
<keyword evidence="4 6" id="KW-1133">Transmembrane helix</keyword>
<comment type="subcellular location">
    <subcellularLocation>
        <location evidence="1">Membrane</location>
        <topology evidence="1">Multi-pass membrane protein</topology>
    </subcellularLocation>
</comment>
<evidence type="ECO:0000313" key="8">
    <source>
        <dbReference type="EMBL" id="SFN00994.1"/>
    </source>
</evidence>
<evidence type="ECO:0000256" key="2">
    <source>
        <dbReference type="ARBA" id="ARBA00007524"/>
    </source>
</evidence>
<evidence type="ECO:0000256" key="4">
    <source>
        <dbReference type="ARBA" id="ARBA00022989"/>
    </source>
</evidence>
<keyword evidence="5 6" id="KW-0472">Membrane</keyword>
<feature type="chain" id="PRO_5011750897" evidence="7">
    <location>
        <begin position="25"/>
        <end position="151"/>
    </location>
</feature>
<dbReference type="PANTHER" id="PTHR10057">
    <property type="entry name" value="PERIPHERAL-TYPE BENZODIAZEPINE RECEPTOR"/>
    <property type="match status" value="1"/>
</dbReference>
<proteinExistence type="inferred from homology"/>
<protein>
    <submittedName>
        <fullName evidence="8">TspO and MBR related proteins</fullName>
    </submittedName>
</protein>
<feature type="transmembrane region" description="Helical" evidence="6">
    <location>
        <begin position="98"/>
        <end position="118"/>
    </location>
</feature>